<dbReference type="Gramene" id="KOM52430">
    <property type="protein sequence ID" value="KOM52430"/>
    <property type="gene ID" value="LR48_Vigan09g108900"/>
</dbReference>
<dbReference type="STRING" id="3914.A0A0L9VBJ1"/>
<evidence type="ECO:0000256" key="1">
    <source>
        <dbReference type="SAM" id="MobiDB-lite"/>
    </source>
</evidence>
<reference evidence="3" key="1">
    <citation type="journal article" date="2015" name="Proc. Natl. Acad. Sci. U.S.A.">
        <title>Genome sequencing of adzuki bean (Vigna angularis) provides insight into high starch and low fat accumulation and domestication.</title>
        <authorList>
            <person name="Yang K."/>
            <person name="Tian Z."/>
            <person name="Chen C."/>
            <person name="Luo L."/>
            <person name="Zhao B."/>
            <person name="Wang Z."/>
            <person name="Yu L."/>
            <person name="Li Y."/>
            <person name="Sun Y."/>
            <person name="Li W."/>
            <person name="Chen Y."/>
            <person name="Li Y."/>
            <person name="Zhang Y."/>
            <person name="Ai D."/>
            <person name="Zhao J."/>
            <person name="Shang C."/>
            <person name="Ma Y."/>
            <person name="Wu B."/>
            <person name="Wang M."/>
            <person name="Gao L."/>
            <person name="Sun D."/>
            <person name="Zhang P."/>
            <person name="Guo F."/>
            <person name="Wang W."/>
            <person name="Li Y."/>
            <person name="Wang J."/>
            <person name="Varshney R.K."/>
            <person name="Wang J."/>
            <person name="Ling H.Q."/>
            <person name="Wan P."/>
        </authorList>
    </citation>
    <scope>NUCLEOTIDE SEQUENCE</scope>
    <source>
        <strain evidence="3">cv. Jingnong 6</strain>
    </source>
</reference>
<feature type="region of interest" description="Disordered" evidence="1">
    <location>
        <begin position="75"/>
        <end position="97"/>
    </location>
</feature>
<proteinExistence type="predicted"/>
<dbReference type="EMBL" id="CM003379">
    <property type="protein sequence ID" value="KOM52430.1"/>
    <property type="molecule type" value="Genomic_DNA"/>
</dbReference>
<gene>
    <name evidence="2" type="ORF">LR48_Vigan09g108900</name>
</gene>
<name>A0A0L9VBJ1_PHAAN</name>
<evidence type="ECO:0000313" key="3">
    <source>
        <dbReference type="Proteomes" id="UP000053144"/>
    </source>
</evidence>
<protein>
    <submittedName>
        <fullName evidence="2">Uncharacterized protein</fullName>
    </submittedName>
</protein>
<dbReference type="Proteomes" id="UP000053144">
    <property type="component" value="Chromosome 9"/>
</dbReference>
<evidence type="ECO:0000313" key="2">
    <source>
        <dbReference type="EMBL" id="KOM52430.1"/>
    </source>
</evidence>
<organism evidence="2 3">
    <name type="scientific">Phaseolus angularis</name>
    <name type="common">Azuki bean</name>
    <name type="synonym">Vigna angularis</name>
    <dbReference type="NCBI Taxonomy" id="3914"/>
    <lineage>
        <taxon>Eukaryota</taxon>
        <taxon>Viridiplantae</taxon>
        <taxon>Streptophyta</taxon>
        <taxon>Embryophyta</taxon>
        <taxon>Tracheophyta</taxon>
        <taxon>Spermatophyta</taxon>
        <taxon>Magnoliopsida</taxon>
        <taxon>eudicotyledons</taxon>
        <taxon>Gunneridae</taxon>
        <taxon>Pentapetalae</taxon>
        <taxon>rosids</taxon>
        <taxon>fabids</taxon>
        <taxon>Fabales</taxon>
        <taxon>Fabaceae</taxon>
        <taxon>Papilionoideae</taxon>
        <taxon>50 kb inversion clade</taxon>
        <taxon>NPAAA clade</taxon>
        <taxon>indigoferoid/millettioid clade</taxon>
        <taxon>Phaseoleae</taxon>
        <taxon>Vigna</taxon>
    </lineage>
</organism>
<accession>A0A0L9VBJ1</accession>
<dbReference type="AlphaFoldDB" id="A0A0L9VBJ1"/>
<sequence>MGQMVMTESELGPSPSEVATAIARKPVIDEGEHERAGGWSLDRIVEGLQSKLERWRSDLPPVIDQICSVECYVGSDSKGKKGRCRSASMDDNTSSLL</sequence>